<gene>
    <name evidence="4" type="ORF">ZIOFF_025147</name>
</gene>
<feature type="region of interest" description="Disordered" evidence="1">
    <location>
        <begin position="168"/>
        <end position="192"/>
    </location>
</feature>
<keyword evidence="5" id="KW-1185">Reference proteome</keyword>
<proteinExistence type="predicted"/>
<dbReference type="GO" id="GO:0000725">
    <property type="term" value="P:recombinational repair"/>
    <property type="evidence" value="ECO:0007669"/>
    <property type="project" value="TreeGrafter"/>
</dbReference>
<feature type="compositionally biased region" description="Low complexity" evidence="1">
    <location>
        <begin position="168"/>
        <end position="177"/>
    </location>
</feature>
<name>A0A8J5GTI7_ZINOF</name>
<sequence>MSEPWLPSRCLVNFLSLADLCFEECRYIVYSKPSSGLQRLSSLPRISFQTSVMVFFSLLPLFFNHIRVMDESTSQGLPTMSDVFADSSGSSTSTLTVRIAGPCSSESGEKSVPISPSISLSPHLNSPSPPSSAFVSALQSPYISPRALEPPNANNNYSTASATATIPSSTSYSASHSGDIPSTSYTPPSERSDFVADQIDQKPKFSDAMLPRISFSFPVPRTSLTKGSVSPPSDLKLHGCDVYIGYYGHSHMLVRFCKWLKTELELQGVASFVADRAKYSDSQSHEIADRIICSAAFGVIVVTPLSFLNPLSVEEISFFAQKMNLISVLFDTELSEIVSLLDERLEDKESREALEGFTKCNEFKIETNGSNWRSCISKVVGVLKSRLGRRSIAEVETECFEELPFPRNVHFVGRAKEVTEIEAAFFGCTEGNEMECPKPSLTRGSSSDGFADEEIDTVRTSKKYISLEMRKCKEPTLEAWIEPVIELPSKGRSLQKQRSKHKKSRCSSANKGHGNASSVFCINGSSGIGKTELALEFAYRYAQRYRMVLWIGGETRYLRQNILNLSMKLGLDLSAEGEKERGRIRSFDEQEFDAFLRVKRELFRDIPYLLVVDNLETEKEWWEGKDLHDLIPRNTGATHVIITTRLPKVTSFEPMQLPPFSLADSLLLLKGRRKKDYTSEEVEVLKKLDERLERLSFGLSVVGSLLSELPISPLELLEEIDRISVNDGNFSSWGNEDCFWRCKIFLMKTLVFCFAVVDQATGRSLASRMALSGAWFASAPVSSNLLAAASNNLPTKGSFCQWGKGLTDVFLCASKCCLAASQARKSEVDSAMLLVNLGLAKRSTRQPGCWIQLHPITQVFAKRKGGLPPAKAAVHGAMRAGNAAMNLDHLWASAFLVFGFKQEPPVVQLSALDMVFFIKTTALPLAIRSFMTFSRCNSALELLKVCTNALEEAEKSFVSQIQDWRQGRLCWKKKLQSNQKKVDEYVWQDVTLLKATMLETRAKLLLRGGHFDEGEELCRTCVSIRTVMLGHNHGQTLAAQETLAKLVRRNASNIEQGPHFLCAMQRCHLAKPDMASTPPRTASVLTKMAFPSNPSSYKSPPFVLPFPQACKSVIAKERKNPSKTPSFSSLPPPAEAIAMEMRKIACAALVLATAATTALAAEAPAPGPASASFAVTPAVGAAIAASFLSFFAFYLQ</sequence>
<accession>A0A8J5GTI7</accession>
<feature type="region of interest" description="Disordered" evidence="1">
    <location>
        <begin position="101"/>
        <end position="125"/>
    </location>
</feature>
<protein>
    <recommendedName>
        <fullName evidence="3">Plant disease resistance WDH domain-containing protein</fullName>
    </recommendedName>
</protein>
<dbReference type="Pfam" id="PF25895">
    <property type="entry name" value="WHD_plant_disease"/>
    <property type="match status" value="1"/>
</dbReference>
<dbReference type="Proteomes" id="UP000734854">
    <property type="component" value="Unassembled WGS sequence"/>
</dbReference>
<dbReference type="AlphaFoldDB" id="A0A8J5GTI7"/>
<feature type="compositionally biased region" description="Low complexity" evidence="1">
    <location>
        <begin position="111"/>
        <end position="125"/>
    </location>
</feature>
<feature type="region of interest" description="Disordered" evidence="1">
    <location>
        <begin position="491"/>
        <end position="513"/>
    </location>
</feature>
<evidence type="ECO:0000256" key="1">
    <source>
        <dbReference type="SAM" id="MobiDB-lite"/>
    </source>
</evidence>
<reference evidence="4 5" key="1">
    <citation type="submission" date="2020-08" db="EMBL/GenBank/DDBJ databases">
        <title>Plant Genome Project.</title>
        <authorList>
            <person name="Zhang R.-G."/>
        </authorList>
    </citation>
    <scope>NUCLEOTIDE SEQUENCE [LARGE SCALE GENOMIC DNA]</scope>
    <source>
        <tissue evidence="4">Rhizome</tissue>
    </source>
</reference>
<evidence type="ECO:0000256" key="2">
    <source>
        <dbReference type="SAM" id="Phobius"/>
    </source>
</evidence>
<dbReference type="PANTHER" id="PTHR32472">
    <property type="entry name" value="DNA REPAIR PROTEIN RADA"/>
    <property type="match status" value="1"/>
</dbReference>
<comment type="caution">
    <text evidence="4">The sequence shown here is derived from an EMBL/GenBank/DDBJ whole genome shotgun (WGS) entry which is preliminary data.</text>
</comment>
<keyword evidence="2" id="KW-1133">Transmembrane helix</keyword>
<dbReference type="InterPro" id="IPR027417">
    <property type="entry name" value="P-loop_NTPase"/>
</dbReference>
<evidence type="ECO:0000313" key="4">
    <source>
        <dbReference type="EMBL" id="KAG6514777.1"/>
    </source>
</evidence>
<feature type="compositionally biased region" description="Basic residues" evidence="1">
    <location>
        <begin position="493"/>
        <end position="505"/>
    </location>
</feature>
<organism evidence="4 5">
    <name type="scientific">Zingiber officinale</name>
    <name type="common">Ginger</name>
    <name type="synonym">Amomum zingiber</name>
    <dbReference type="NCBI Taxonomy" id="94328"/>
    <lineage>
        <taxon>Eukaryota</taxon>
        <taxon>Viridiplantae</taxon>
        <taxon>Streptophyta</taxon>
        <taxon>Embryophyta</taxon>
        <taxon>Tracheophyta</taxon>
        <taxon>Spermatophyta</taxon>
        <taxon>Magnoliopsida</taxon>
        <taxon>Liliopsida</taxon>
        <taxon>Zingiberales</taxon>
        <taxon>Zingiberaceae</taxon>
        <taxon>Zingiber</taxon>
    </lineage>
</organism>
<evidence type="ECO:0000313" key="5">
    <source>
        <dbReference type="Proteomes" id="UP000734854"/>
    </source>
</evidence>
<dbReference type="SUPFAM" id="SSF52540">
    <property type="entry name" value="P-loop containing nucleoside triphosphate hydrolases"/>
    <property type="match status" value="1"/>
</dbReference>
<feature type="compositionally biased region" description="Polar residues" evidence="1">
    <location>
        <begin position="180"/>
        <end position="189"/>
    </location>
</feature>
<dbReference type="EMBL" id="JACMSC010000007">
    <property type="protein sequence ID" value="KAG6514777.1"/>
    <property type="molecule type" value="Genomic_DNA"/>
</dbReference>
<dbReference type="Gene3D" id="3.40.50.300">
    <property type="entry name" value="P-loop containing nucleotide triphosphate hydrolases"/>
    <property type="match status" value="1"/>
</dbReference>
<feature type="transmembrane region" description="Helical" evidence="2">
    <location>
        <begin position="1173"/>
        <end position="1195"/>
    </location>
</feature>
<feature type="domain" description="Plant disease resistance WDH" evidence="3">
    <location>
        <begin position="757"/>
        <end position="872"/>
    </location>
</feature>
<feature type="transmembrane region" description="Helical" evidence="2">
    <location>
        <begin position="1144"/>
        <end position="1161"/>
    </location>
</feature>
<keyword evidence="2" id="KW-0472">Membrane</keyword>
<evidence type="ECO:0000259" key="3">
    <source>
        <dbReference type="Pfam" id="PF25895"/>
    </source>
</evidence>
<dbReference type="InterPro" id="IPR058874">
    <property type="entry name" value="WHD_plant"/>
</dbReference>
<dbReference type="PANTHER" id="PTHR32472:SF12">
    <property type="entry name" value="P-LOOP CONTAINING NUCLEOSIDE TRIPHOSPHATE HYDROLASES SUPERFAMILY PROTEIN"/>
    <property type="match status" value="1"/>
</dbReference>
<keyword evidence="2" id="KW-0812">Transmembrane</keyword>